<keyword evidence="2" id="KW-1185">Reference proteome</keyword>
<protein>
    <submittedName>
        <fullName evidence="1">Uncharacterized protein</fullName>
    </submittedName>
</protein>
<name>A0A9Q3PEJ5_9BASI</name>
<dbReference type="AlphaFoldDB" id="A0A9Q3PEJ5"/>
<dbReference type="Proteomes" id="UP000765509">
    <property type="component" value="Unassembled WGS sequence"/>
</dbReference>
<sequence>MRVICKRWTNSGVAGGENYDWHLLMINELASLCKGIHNPPRVIRRKLLHAWPNVGHLSSSQPLVCAGGPIKKRFSHGCRRAPEANLHGLATASMNLSTTPGCNQ</sequence>
<accession>A0A9Q3PEJ5</accession>
<comment type="caution">
    <text evidence="1">The sequence shown here is derived from an EMBL/GenBank/DDBJ whole genome shotgun (WGS) entry which is preliminary data.</text>
</comment>
<organism evidence="1 2">
    <name type="scientific">Austropuccinia psidii MF-1</name>
    <dbReference type="NCBI Taxonomy" id="1389203"/>
    <lineage>
        <taxon>Eukaryota</taxon>
        <taxon>Fungi</taxon>
        <taxon>Dikarya</taxon>
        <taxon>Basidiomycota</taxon>
        <taxon>Pucciniomycotina</taxon>
        <taxon>Pucciniomycetes</taxon>
        <taxon>Pucciniales</taxon>
        <taxon>Sphaerophragmiaceae</taxon>
        <taxon>Austropuccinia</taxon>
    </lineage>
</organism>
<proteinExistence type="predicted"/>
<evidence type="ECO:0000313" key="2">
    <source>
        <dbReference type="Proteomes" id="UP000765509"/>
    </source>
</evidence>
<reference evidence="1" key="1">
    <citation type="submission" date="2021-03" db="EMBL/GenBank/DDBJ databases">
        <title>Draft genome sequence of rust myrtle Austropuccinia psidii MF-1, a brazilian biotype.</title>
        <authorList>
            <person name="Quecine M.C."/>
            <person name="Pachon D.M.R."/>
            <person name="Bonatelli M.L."/>
            <person name="Correr F.H."/>
            <person name="Franceschini L.M."/>
            <person name="Leite T.F."/>
            <person name="Margarido G.R.A."/>
            <person name="Almeida C.A."/>
            <person name="Ferrarezi J.A."/>
            <person name="Labate C.A."/>
        </authorList>
    </citation>
    <scope>NUCLEOTIDE SEQUENCE</scope>
    <source>
        <strain evidence="1">MF-1</strain>
    </source>
</reference>
<gene>
    <name evidence="1" type="ORF">O181_096836</name>
</gene>
<dbReference type="EMBL" id="AVOT02064843">
    <property type="protein sequence ID" value="MBW0557121.1"/>
    <property type="molecule type" value="Genomic_DNA"/>
</dbReference>
<evidence type="ECO:0000313" key="1">
    <source>
        <dbReference type="EMBL" id="MBW0557121.1"/>
    </source>
</evidence>